<dbReference type="AlphaFoldDB" id="A0A1F5NJK6"/>
<organism evidence="7 8">
    <name type="scientific">Candidatus Doudnabacteria bacterium RIFCSPHIGHO2_01_FULL_46_14</name>
    <dbReference type="NCBI Taxonomy" id="1817824"/>
    <lineage>
        <taxon>Bacteria</taxon>
        <taxon>Candidatus Doudnaibacteriota</taxon>
    </lineage>
</organism>
<keyword evidence="5 6" id="KW-0472">Membrane</keyword>
<evidence type="ECO:0000256" key="6">
    <source>
        <dbReference type="SAM" id="Phobius"/>
    </source>
</evidence>
<sequence>MKKRGFTLIELLVVISIIGLLASGVLVALNSARSKARDARRIGDLRQLTTALNLYFNENNTYPTCNGIDPAVNCNASTWAGWFNMLPAQYVSRMPVDPQNIDLLNCQVTPNCHIYIYCTYNNGRNFVLYANLENPLAVPMNNHPNCSQGGPNHYWIGS</sequence>
<accession>A0A1F5NJK6</accession>
<proteinExistence type="predicted"/>
<evidence type="ECO:0000256" key="4">
    <source>
        <dbReference type="ARBA" id="ARBA00022989"/>
    </source>
</evidence>
<dbReference type="GO" id="GO:0015627">
    <property type="term" value="C:type II protein secretion system complex"/>
    <property type="evidence" value="ECO:0007669"/>
    <property type="project" value="InterPro"/>
</dbReference>
<evidence type="ECO:0000256" key="5">
    <source>
        <dbReference type="ARBA" id="ARBA00023136"/>
    </source>
</evidence>
<feature type="transmembrane region" description="Helical" evidence="6">
    <location>
        <begin position="6"/>
        <end position="32"/>
    </location>
</feature>
<dbReference type="GO" id="GO:0016020">
    <property type="term" value="C:membrane"/>
    <property type="evidence" value="ECO:0007669"/>
    <property type="project" value="UniProtKB-SubCell"/>
</dbReference>
<evidence type="ECO:0000313" key="8">
    <source>
        <dbReference type="Proteomes" id="UP000176864"/>
    </source>
</evidence>
<dbReference type="EMBL" id="MFEK01000016">
    <property type="protein sequence ID" value="OGE77743.1"/>
    <property type="molecule type" value="Genomic_DNA"/>
</dbReference>
<dbReference type="GO" id="GO:0015628">
    <property type="term" value="P:protein secretion by the type II secretion system"/>
    <property type="evidence" value="ECO:0007669"/>
    <property type="project" value="InterPro"/>
</dbReference>
<dbReference type="STRING" id="1817824.A2751_01645"/>
<evidence type="ECO:0000313" key="7">
    <source>
        <dbReference type="EMBL" id="OGE77743.1"/>
    </source>
</evidence>
<comment type="subcellular location">
    <subcellularLocation>
        <location evidence="1">Membrane</location>
        <topology evidence="1">Single-pass membrane protein</topology>
    </subcellularLocation>
</comment>
<reference evidence="7 8" key="1">
    <citation type="journal article" date="2016" name="Nat. Commun.">
        <title>Thousands of microbial genomes shed light on interconnected biogeochemical processes in an aquifer system.</title>
        <authorList>
            <person name="Anantharaman K."/>
            <person name="Brown C.T."/>
            <person name="Hug L.A."/>
            <person name="Sharon I."/>
            <person name="Castelle C.J."/>
            <person name="Probst A.J."/>
            <person name="Thomas B.C."/>
            <person name="Singh A."/>
            <person name="Wilkins M.J."/>
            <person name="Karaoz U."/>
            <person name="Brodie E.L."/>
            <person name="Williams K.H."/>
            <person name="Hubbard S.S."/>
            <person name="Banfield J.F."/>
        </authorList>
    </citation>
    <scope>NUCLEOTIDE SEQUENCE [LARGE SCALE GENOMIC DNA]</scope>
</reference>
<name>A0A1F5NJK6_9BACT</name>
<dbReference type="PANTHER" id="PTHR30093">
    <property type="entry name" value="GENERAL SECRETION PATHWAY PROTEIN G"/>
    <property type="match status" value="1"/>
</dbReference>
<evidence type="ECO:0008006" key="9">
    <source>
        <dbReference type="Google" id="ProtNLM"/>
    </source>
</evidence>
<evidence type="ECO:0000256" key="1">
    <source>
        <dbReference type="ARBA" id="ARBA00004167"/>
    </source>
</evidence>
<evidence type="ECO:0000256" key="2">
    <source>
        <dbReference type="ARBA" id="ARBA00022481"/>
    </source>
</evidence>
<evidence type="ECO:0000256" key="3">
    <source>
        <dbReference type="ARBA" id="ARBA00022692"/>
    </source>
</evidence>
<keyword evidence="4 6" id="KW-1133">Transmembrane helix</keyword>
<dbReference type="NCBIfam" id="TIGR02532">
    <property type="entry name" value="IV_pilin_GFxxxE"/>
    <property type="match status" value="1"/>
</dbReference>
<dbReference type="PANTHER" id="PTHR30093:SF44">
    <property type="entry name" value="TYPE II SECRETION SYSTEM CORE PROTEIN G"/>
    <property type="match status" value="1"/>
</dbReference>
<keyword evidence="3 6" id="KW-0812">Transmembrane</keyword>
<keyword evidence="2" id="KW-0488">Methylation</keyword>
<dbReference type="InterPro" id="IPR012902">
    <property type="entry name" value="N_methyl_site"/>
</dbReference>
<gene>
    <name evidence="7" type="ORF">A2751_01645</name>
</gene>
<dbReference type="PRINTS" id="PR00813">
    <property type="entry name" value="BCTERIALGSPG"/>
</dbReference>
<dbReference type="Proteomes" id="UP000176864">
    <property type="component" value="Unassembled WGS sequence"/>
</dbReference>
<dbReference type="InterPro" id="IPR000983">
    <property type="entry name" value="Bac_GSPG_pilin"/>
</dbReference>
<dbReference type="Pfam" id="PF07963">
    <property type="entry name" value="N_methyl"/>
    <property type="match status" value="1"/>
</dbReference>
<dbReference type="Gene3D" id="3.30.700.10">
    <property type="entry name" value="Glycoprotein, Type 4 Pilin"/>
    <property type="match status" value="1"/>
</dbReference>
<protein>
    <recommendedName>
        <fullName evidence="9">Type II secretion system protein GspG C-terminal domain-containing protein</fullName>
    </recommendedName>
</protein>
<comment type="caution">
    <text evidence="7">The sequence shown here is derived from an EMBL/GenBank/DDBJ whole genome shotgun (WGS) entry which is preliminary data.</text>
</comment>
<dbReference type="InterPro" id="IPR045584">
    <property type="entry name" value="Pilin-like"/>
</dbReference>
<dbReference type="SUPFAM" id="SSF54523">
    <property type="entry name" value="Pili subunits"/>
    <property type="match status" value="1"/>
</dbReference>
<dbReference type="PROSITE" id="PS00409">
    <property type="entry name" value="PROKAR_NTER_METHYL"/>
    <property type="match status" value="1"/>
</dbReference>